<dbReference type="EC" id="5.4.99.12" evidence="4"/>
<dbReference type="Proteomes" id="UP001501166">
    <property type="component" value="Unassembled WGS sequence"/>
</dbReference>
<evidence type="ECO:0000256" key="5">
    <source>
        <dbReference type="RuleBase" id="RU003792"/>
    </source>
</evidence>
<protein>
    <recommendedName>
        <fullName evidence="4">tRNA pseudouridine synthase A</fullName>
        <ecNumber evidence="4">5.4.99.12</ecNumber>
    </recommendedName>
    <alternativeName>
        <fullName evidence="4">tRNA pseudouridine(38-40) synthase</fullName>
    </alternativeName>
    <alternativeName>
        <fullName evidence="4">tRNA pseudouridylate synthase I</fullName>
    </alternativeName>
    <alternativeName>
        <fullName evidence="4">tRNA-uridine isomerase I</fullName>
    </alternativeName>
</protein>
<accession>A0ABN0XBY9</accession>
<dbReference type="EMBL" id="BAAACW010000068">
    <property type="protein sequence ID" value="GAA0360360.1"/>
    <property type="molecule type" value="Genomic_DNA"/>
</dbReference>
<dbReference type="NCBIfam" id="TIGR00071">
    <property type="entry name" value="hisT_truA"/>
    <property type="match status" value="1"/>
</dbReference>
<dbReference type="InterPro" id="IPR001406">
    <property type="entry name" value="PsdUridine_synth_TruA"/>
</dbReference>
<feature type="binding site" evidence="4">
    <location>
        <position position="113"/>
    </location>
    <ligand>
        <name>substrate</name>
    </ligand>
</feature>
<dbReference type="Gene3D" id="3.30.70.660">
    <property type="entry name" value="Pseudouridine synthase I, catalytic domain, C-terminal subdomain"/>
    <property type="match status" value="1"/>
</dbReference>
<feature type="active site" description="Nucleophile" evidence="4">
    <location>
        <position position="55"/>
    </location>
</feature>
<evidence type="ECO:0000256" key="4">
    <source>
        <dbReference type="HAMAP-Rule" id="MF_00171"/>
    </source>
</evidence>
<dbReference type="Pfam" id="PF01416">
    <property type="entry name" value="PseudoU_synth_1"/>
    <property type="match status" value="2"/>
</dbReference>
<dbReference type="InterPro" id="IPR020095">
    <property type="entry name" value="PsdUridine_synth_TruA_C"/>
</dbReference>
<dbReference type="InterPro" id="IPR020103">
    <property type="entry name" value="PsdUridine_synth_cat_dom_sf"/>
</dbReference>
<evidence type="ECO:0000256" key="2">
    <source>
        <dbReference type="ARBA" id="ARBA00022694"/>
    </source>
</evidence>
<dbReference type="InterPro" id="IPR020094">
    <property type="entry name" value="TruA/RsuA/RluB/E/F_N"/>
</dbReference>
<dbReference type="SUPFAM" id="SSF55120">
    <property type="entry name" value="Pseudouridine synthase"/>
    <property type="match status" value="1"/>
</dbReference>
<keyword evidence="8" id="KW-1185">Reference proteome</keyword>
<feature type="domain" description="Pseudouridine synthase I TruA alpha/beta" evidence="6">
    <location>
        <begin position="10"/>
        <end position="106"/>
    </location>
</feature>
<comment type="similarity">
    <text evidence="1 4 5">Belongs to the tRNA pseudouridine synthase TruA family.</text>
</comment>
<comment type="subunit">
    <text evidence="4">Homodimer.</text>
</comment>
<evidence type="ECO:0000313" key="8">
    <source>
        <dbReference type="Proteomes" id="UP001501166"/>
    </source>
</evidence>
<evidence type="ECO:0000256" key="1">
    <source>
        <dbReference type="ARBA" id="ARBA00009375"/>
    </source>
</evidence>
<dbReference type="RefSeq" id="WP_343754637.1">
    <property type="nucleotide sequence ID" value="NZ_BAAACW010000068.1"/>
</dbReference>
<evidence type="ECO:0000259" key="6">
    <source>
        <dbReference type="Pfam" id="PF01416"/>
    </source>
</evidence>
<dbReference type="Gene3D" id="3.30.70.580">
    <property type="entry name" value="Pseudouridine synthase I, catalytic domain, N-terminal subdomain"/>
    <property type="match status" value="1"/>
</dbReference>
<name>A0ABN0XBY9_9LACT</name>
<comment type="catalytic activity">
    <reaction evidence="4 5">
        <text>uridine(38/39/40) in tRNA = pseudouridine(38/39/40) in tRNA</text>
        <dbReference type="Rhea" id="RHEA:22376"/>
        <dbReference type="Rhea" id="RHEA-COMP:10085"/>
        <dbReference type="Rhea" id="RHEA-COMP:10087"/>
        <dbReference type="ChEBI" id="CHEBI:65314"/>
        <dbReference type="ChEBI" id="CHEBI:65315"/>
        <dbReference type="EC" id="5.4.99.12"/>
    </reaction>
</comment>
<dbReference type="PIRSF" id="PIRSF001430">
    <property type="entry name" value="tRNA_psdUrid_synth"/>
    <property type="match status" value="1"/>
</dbReference>
<comment type="caution">
    <text evidence="7">The sequence shown here is derived from an EMBL/GenBank/DDBJ whole genome shotgun (WGS) entry which is preliminary data.</text>
</comment>
<gene>
    <name evidence="4 7" type="primary">truA</name>
    <name evidence="7" type="ORF">GCM10008932_11180</name>
</gene>
<keyword evidence="3 4" id="KW-0413">Isomerase</keyword>
<organism evidence="7 8">
    <name type="scientific">Alkalibacterium iburiense</name>
    <dbReference type="NCBI Taxonomy" id="290589"/>
    <lineage>
        <taxon>Bacteria</taxon>
        <taxon>Bacillati</taxon>
        <taxon>Bacillota</taxon>
        <taxon>Bacilli</taxon>
        <taxon>Lactobacillales</taxon>
        <taxon>Carnobacteriaceae</taxon>
        <taxon>Alkalibacterium</taxon>
    </lineage>
</organism>
<sequence>MKKTRYKVTVAYDGTHFSGYQVQPNARTVQGELEKALIKIAKGENIRVHGAGRTDAGVHARGQVIHFDLPFYIHPKGLLTGLNTSTPEDVTIVDVEEAEADFHARYLAKGKMYTYRVDNSRFADPFKRLYAYHHRYPMERKRVEKALKHMEGTHDFTSFASTHSDKEDKVRTIYQARVSVDEETNEWLFTFVGNGFLYNMIRILMGTLLEVADGRREADDIPSIIEAKDRESAGLTLSPVGLCMEKVYYEGQEMPGTLKEDHHD</sequence>
<dbReference type="PANTHER" id="PTHR11142">
    <property type="entry name" value="PSEUDOURIDYLATE SYNTHASE"/>
    <property type="match status" value="1"/>
</dbReference>
<dbReference type="InterPro" id="IPR020097">
    <property type="entry name" value="PsdUridine_synth_TruA_a/b_dom"/>
</dbReference>
<comment type="caution">
    <text evidence="4">Lacks conserved residue(s) required for the propagation of feature annotation.</text>
</comment>
<comment type="function">
    <text evidence="4">Formation of pseudouridine at positions 38, 39 and 40 in the anticodon stem and loop of transfer RNAs.</text>
</comment>
<dbReference type="PANTHER" id="PTHR11142:SF0">
    <property type="entry name" value="TRNA PSEUDOURIDINE SYNTHASE-LIKE 1"/>
    <property type="match status" value="1"/>
</dbReference>
<keyword evidence="2 4" id="KW-0819">tRNA processing</keyword>
<feature type="domain" description="Pseudouridine synthase I TruA alpha/beta" evidence="6">
    <location>
        <begin position="146"/>
        <end position="250"/>
    </location>
</feature>
<proteinExistence type="inferred from homology"/>
<evidence type="ECO:0000256" key="3">
    <source>
        <dbReference type="ARBA" id="ARBA00023235"/>
    </source>
</evidence>
<dbReference type="CDD" id="cd02570">
    <property type="entry name" value="PseudoU_synth_EcTruA"/>
    <property type="match status" value="1"/>
</dbReference>
<evidence type="ECO:0000313" key="7">
    <source>
        <dbReference type="EMBL" id="GAA0360360.1"/>
    </source>
</evidence>
<reference evidence="7 8" key="1">
    <citation type="journal article" date="2019" name="Int. J. Syst. Evol. Microbiol.">
        <title>The Global Catalogue of Microorganisms (GCM) 10K type strain sequencing project: providing services to taxonomists for standard genome sequencing and annotation.</title>
        <authorList>
            <consortium name="The Broad Institute Genomics Platform"/>
            <consortium name="The Broad Institute Genome Sequencing Center for Infectious Disease"/>
            <person name="Wu L."/>
            <person name="Ma J."/>
        </authorList>
    </citation>
    <scope>NUCLEOTIDE SEQUENCE [LARGE SCALE GENOMIC DNA]</scope>
    <source>
        <strain evidence="7 8">JCM 12662</strain>
    </source>
</reference>
<dbReference type="HAMAP" id="MF_00171">
    <property type="entry name" value="TruA"/>
    <property type="match status" value="1"/>
</dbReference>